<dbReference type="PANTHER" id="PTHR40633:SF1">
    <property type="entry name" value="GPI ANCHORED SERINE-THREONINE RICH PROTEIN (AFU_ORTHOLOGUE AFUA_1G03630)"/>
    <property type="match status" value="1"/>
</dbReference>
<keyword evidence="6" id="KW-1185">Reference proteome</keyword>
<feature type="compositionally biased region" description="Polar residues" evidence="2">
    <location>
        <begin position="200"/>
        <end position="212"/>
    </location>
</feature>
<gene>
    <name evidence="5" type="ORF">QTJ16_000261</name>
</gene>
<dbReference type="InterPro" id="IPR018466">
    <property type="entry name" value="Kre9/Knh1-like_N"/>
</dbReference>
<proteinExistence type="predicted"/>
<name>A0AAD9T5A7_9HELO</name>
<feature type="signal peptide" evidence="3">
    <location>
        <begin position="1"/>
        <end position="18"/>
    </location>
</feature>
<evidence type="ECO:0000256" key="2">
    <source>
        <dbReference type="SAM" id="MobiDB-lite"/>
    </source>
</evidence>
<dbReference type="Proteomes" id="UP001285354">
    <property type="component" value="Unassembled WGS sequence"/>
</dbReference>
<feature type="compositionally biased region" description="Polar residues" evidence="2">
    <location>
        <begin position="166"/>
        <end position="184"/>
    </location>
</feature>
<dbReference type="EMBL" id="JAUBYV010000001">
    <property type="protein sequence ID" value="KAK2629441.1"/>
    <property type="molecule type" value="Genomic_DNA"/>
</dbReference>
<feature type="region of interest" description="Disordered" evidence="2">
    <location>
        <begin position="114"/>
        <end position="187"/>
    </location>
</feature>
<evidence type="ECO:0000256" key="1">
    <source>
        <dbReference type="ARBA" id="ARBA00022729"/>
    </source>
</evidence>
<evidence type="ECO:0000313" key="5">
    <source>
        <dbReference type="EMBL" id="KAK2629441.1"/>
    </source>
</evidence>
<feature type="compositionally biased region" description="Low complexity" evidence="2">
    <location>
        <begin position="213"/>
        <end position="228"/>
    </location>
</feature>
<sequence>MQFTLAVVAAATLSLANAAVQLTNGPATFSSGVAAGSPLEITWSGAEGPVTLTLKSGQSTDLKTVEVIASGQTGTSYTWTPPTSLPDDTYALQIDDSTGIPNYSVQFAITGGTAPPVPSSGNPTASVSTISGSHTGYPVSSSSNTPSMSITTTSTEPHTTPAPTYGGNSTTPSSYPETHTNGSSHAELKSPQVILIPFIGNSTRSNTPSGRLSTASSTTSATGAPNSNSASSFASPLAFACLAFAAILTLN</sequence>
<feature type="compositionally biased region" description="Polar residues" evidence="2">
    <location>
        <begin position="119"/>
        <end position="134"/>
    </location>
</feature>
<feature type="compositionally biased region" description="Low complexity" evidence="2">
    <location>
        <begin position="140"/>
        <end position="164"/>
    </location>
</feature>
<organism evidence="5 6">
    <name type="scientific">Diplocarpon rosae</name>
    <dbReference type="NCBI Taxonomy" id="946125"/>
    <lineage>
        <taxon>Eukaryota</taxon>
        <taxon>Fungi</taxon>
        <taxon>Dikarya</taxon>
        <taxon>Ascomycota</taxon>
        <taxon>Pezizomycotina</taxon>
        <taxon>Leotiomycetes</taxon>
        <taxon>Helotiales</taxon>
        <taxon>Drepanopezizaceae</taxon>
        <taxon>Diplocarpon</taxon>
    </lineage>
</organism>
<feature type="chain" id="PRO_5041995751" description="Yeast cell wall synthesis Kre9/Knh1-like N-terminal domain-containing protein" evidence="3">
    <location>
        <begin position="19"/>
        <end position="251"/>
    </location>
</feature>
<accession>A0AAD9T5A7</accession>
<dbReference type="PANTHER" id="PTHR40633">
    <property type="entry name" value="MATRIX PROTEIN, PUTATIVE (AFU_ORTHOLOGUE AFUA_8G05410)-RELATED"/>
    <property type="match status" value="1"/>
</dbReference>
<evidence type="ECO:0000259" key="4">
    <source>
        <dbReference type="Pfam" id="PF10342"/>
    </source>
</evidence>
<dbReference type="InterPro" id="IPR052982">
    <property type="entry name" value="SRP1/TIP1-like"/>
</dbReference>
<feature type="domain" description="Yeast cell wall synthesis Kre9/Knh1-like N-terminal" evidence="4">
    <location>
        <begin position="31"/>
        <end position="109"/>
    </location>
</feature>
<feature type="region of interest" description="Disordered" evidence="2">
    <location>
        <begin position="200"/>
        <end position="228"/>
    </location>
</feature>
<comment type="caution">
    <text evidence="5">The sequence shown here is derived from an EMBL/GenBank/DDBJ whole genome shotgun (WGS) entry which is preliminary data.</text>
</comment>
<evidence type="ECO:0000256" key="3">
    <source>
        <dbReference type="SAM" id="SignalP"/>
    </source>
</evidence>
<reference evidence="5" key="1">
    <citation type="submission" date="2023-06" db="EMBL/GenBank/DDBJ databases">
        <title>Draft genome of Marssonina rosae.</title>
        <authorList>
            <person name="Cheng Q."/>
        </authorList>
    </citation>
    <scope>NUCLEOTIDE SEQUENCE</scope>
    <source>
        <strain evidence="5">R4</strain>
    </source>
</reference>
<dbReference type="AlphaFoldDB" id="A0AAD9T5A7"/>
<evidence type="ECO:0000313" key="6">
    <source>
        <dbReference type="Proteomes" id="UP001285354"/>
    </source>
</evidence>
<protein>
    <recommendedName>
        <fullName evidence="4">Yeast cell wall synthesis Kre9/Knh1-like N-terminal domain-containing protein</fullName>
    </recommendedName>
</protein>
<dbReference type="Pfam" id="PF10342">
    <property type="entry name" value="Kre9_KNH"/>
    <property type="match status" value="1"/>
</dbReference>
<keyword evidence="1 3" id="KW-0732">Signal</keyword>